<dbReference type="Proteomes" id="UP000301870">
    <property type="component" value="Chromosome 27"/>
</dbReference>
<evidence type="ECO:0000256" key="3">
    <source>
        <dbReference type="SAM" id="SignalP"/>
    </source>
</evidence>
<accession>A0A9J7IW11</accession>
<feature type="compositionally biased region" description="Basic and acidic residues" evidence="2">
    <location>
        <begin position="136"/>
        <end position="145"/>
    </location>
</feature>
<dbReference type="Pfam" id="PF02425">
    <property type="entry name" value="GBP_PSP"/>
    <property type="match status" value="1"/>
</dbReference>
<keyword evidence="4" id="KW-1185">Reference proteome</keyword>
<organism evidence="4 5">
    <name type="scientific">Spodoptera litura</name>
    <name type="common">Asian cotton leafworm</name>
    <dbReference type="NCBI Taxonomy" id="69820"/>
    <lineage>
        <taxon>Eukaryota</taxon>
        <taxon>Metazoa</taxon>
        <taxon>Ecdysozoa</taxon>
        <taxon>Arthropoda</taxon>
        <taxon>Hexapoda</taxon>
        <taxon>Insecta</taxon>
        <taxon>Pterygota</taxon>
        <taxon>Neoptera</taxon>
        <taxon>Endopterygota</taxon>
        <taxon>Lepidoptera</taxon>
        <taxon>Glossata</taxon>
        <taxon>Ditrysia</taxon>
        <taxon>Noctuoidea</taxon>
        <taxon>Noctuidae</taxon>
        <taxon>Amphipyrinae</taxon>
        <taxon>Spodoptera</taxon>
    </lineage>
</organism>
<evidence type="ECO:0000313" key="4">
    <source>
        <dbReference type="Proteomes" id="UP000301870"/>
    </source>
</evidence>
<feature type="region of interest" description="Disordered" evidence="2">
    <location>
        <begin position="80"/>
        <end position="145"/>
    </location>
</feature>
<protein>
    <submittedName>
        <fullName evidence="5">Plasmatocyte-spreading peptide-like</fullName>
    </submittedName>
</protein>
<feature type="signal peptide" evidence="3">
    <location>
        <begin position="1"/>
        <end position="21"/>
    </location>
</feature>
<feature type="chain" id="PRO_5039901873" evidence="3">
    <location>
        <begin position="22"/>
        <end position="145"/>
    </location>
</feature>
<evidence type="ECO:0000256" key="2">
    <source>
        <dbReference type="SAM" id="MobiDB-lite"/>
    </source>
</evidence>
<name>A0A9J7IW11_SPOLT</name>
<dbReference type="InterPro" id="IPR003463">
    <property type="entry name" value="GBP_PSP"/>
</dbReference>
<sequence>MKFTIAILFCVVLSLQYSANGSPQNFIANYRQKLHESINNINQDVRSLFHPNDNKKVQQNNDAASSIFFVEEESEEDFAAAAAARRPVEVTTPSTTTSTTTTTTVKPVETTTKNATDDKGRENFTAGCTPGYQRTADGRCKATFG</sequence>
<evidence type="ECO:0000313" key="5">
    <source>
        <dbReference type="RefSeq" id="XP_022829181.1"/>
    </source>
</evidence>
<proteinExistence type="inferred from homology"/>
<comment type="similarity">
    <text evidence="1">Belongs to the GBP/PSP1/paralytic peptide family.</text>
</comment>
<feature type="compositionally biased region" description="Low complexity" evidence="2">
    <location>
        <begin position="80"/>
        <end position="113"/>
    </location>
</feature>
<reference evidence="5" key="1">
    <citation type="submission" date="2025-08" db="UniProtKB">
        <authorList>
            <consortium name="RefSeq"/>
        </authorList>
    </citation>
    <scope>IDENTIFICATION</scope>
    <source>
        <strain evidence="5">Ishihara</strain>
        <tissue evidence="5">Whole body</tissue>
    </source>
</reference>
<evidence type="ECO:0000256" key="1">
    <source>
        <dbReference type="ARBA" id="ARBA00010601"/>
    </source>
</evidence>
<dbReference type="OrthoDB" id="7439590at2759"/>
<dbReference type="GeneID" id="111358315"/>
<dbReference type="AlphaFoldDB" id="A0A9J7IW11"/>
<keyword evidence="3" id="KW-0732">Signal</keyword>
<dbReference type="RefSeq" id="XP_022829181.1">
    <property type="nucleotide sequence ID" value="XM_022973413.1"/>
</dbReference>
<dbReference type="KEGG" id="sliu:111358315"/>
<dbReference type="CTD" id="104145"/>
<gene>
    <name evidence="5" type="primary">LOC111358315</name>
</gene>